<dbReference type="GO" id="GO:0019646">
    <property type="term" value="P:aerobic electron transport chain"/>
    <property type="evidence" value="ECO:0007669"/>
    <property type="project" value="TreeGrafter"/>
</dbReference>
<comment type="similarity">
    <text evidence="2">Belongs to the NADH dehydrogenase family.</text>
</comment>
<reference evidence="7" key="1">
    <citation type="journal article" date="2014" name="Int. J. Syst. Evol. Microbiol.">
        <title>Complete genome sequence of Corynebacterium casei LMG S-19264T (=DSM 44701T), isolated from a smear-ripened cheese.</title>
        <authorList>
            <consortium name="US DOE Joint Genome Institute (JGI-PGF)"/>
            <person name="Walter F."/>
            <person name="Albersmeier A."/>
            <person name="Kalinowski J."/>
            <person name="Ruckert C."/>
        </authorList>
    </citation>
    <scope>NUCLEOTIDE SEQUENCE</scope>
    <source>
        <strain evidence="7">CGMCC 4.7278</strain>
    </source>
</reference>
<evidence type="ECO:0000256" key="4">
    <source>
        <dbReference type="ARBA" id="ARBA00022827"/>
    </source>
</evidence>
<comment type="cofactor">
    <cofactor evidence="1">
        <name>FAD</name>
        <dbReference type="ChEBI" id="CHEBI:57692"/>
    </cofactor>
</comment>
<keyword evidence="4" id="KW-0274">FAD</keyword>
<keyword evidence="5" id="KW-0560">Oxidoreductase</keyword>
<protein>
    <submittedName>
        <fullName evidence="7">Dehydrogenase</fullName>
    </submittedName>
</protein>
<evidence type="ECO:0000256" key="1">
    <source>
        <dbReference type="ARBA" id="ARBA00001974"/>
    </source>
</evidence>
<dbReference type="InterPro" id="IPR051169">
    <property type="entry name" value="NADH-Q_oxidoreductase"/>
</dbReference>
<sequence length="359" mass="37830">MRIVIIGAGYAGTGAANRIARKIPDATVTVVNPSPDFIERVRLHQHTAGTATAAIPLATMLPQTAALRVGEVTSIGERVVALADGDLPFDYLFVAVGSTARPLPGAIPIATWAGAEEARHALPSLPAGATVTVIGAGLTGIETASEIAETYPDLRIRLVGEEIGPSLSAGGRKRVRKVLDRLGVEVVEGRVEEVTDGKVRVGARYHTSDLTLWASFGAVPDLVARSDLAVNEVGQALVDPMLRSVTDERVFVIGDCAAVAGQRMACATAGPQSAHAVDTLARMLKDRAPQPYSMGYVGQGFSLGRHDAVQQACRSDDRPLPLSFRGPVAAYVKEQVTRYALRAARTGKSYWLPGPQAAK</sequence>
<keyword evidence="8" id="KW-1185">Reference proteome</keyword>
<comment type="caution">
    <text evidence="7">The sequence shown here is derived from an EMBL/GenBank/DDBJ whole genome shotgun (WGS) entry which is preliminary data.</text>
</comment>
<evidence type="ECO:0000256" key="5">
    <source>
        <dbReference type="ARBA" id="ARBA00023002"/>
    </source>
</evidence>
<evidence type="ECO:0000256" key="3">
    <source>
        <dbReference type="ARBA" id="ARBA00022630"/>
    </source>
</evidence>
<feature type="domain" description="FAD/NAD(P)-binding" evidence="6">
    <location>
        <begin position="1"/>
        <end position="268"/>
    </location>
</feature>
<reference evidence="7" key="2">
    <citation type="submission" date="2020-09" db="EMBL/GenBank/DDBJ databases">
        <authorList>
            <person name="Sun Q."/>
            <person name="Zhou Y."/>
        </authorList>
    </citation>
    <scope>NUCLEOTIDE SEQUENCE</scope>
    <source>
        <strain evidence="7">CGMCC 4.7278</strain>
    </source>
</reference>
<dbReference type="Proteomes" id="UP000612956">
    <property type="component" value="Unassembled WGS sequence"/>
</dbReference>
<name>A0A917QEI0_9NOCA</name>
<dbReference type="PANTHER" id="PTHR42913">
    <property type="entry name" value="APOPTOSIS-INDUCING FACTOR 1"/>
    <property type="match status" value="1"/>
</dbReference>
<dbReference type="PRINTS" id="PR00368">
    <property type="entry name" value="FADPNR"/>
</dbReference>
<gene>
    <name evidence="7" type="ORF">GCM10011591_18680</name>
</gene>
<organism evidence="7 8">
    <name type="scientific">Nocardia camponoti</name>
    <dbReference type="NCBI Taxonomy" id="1616106"/>
    <lineage>
        <taxon>Bacteria</taxon>
        <taxon>Bacillati</taxon>
        <taxon>Actinomycetota</taxon>
        <taxon>Actinomycetes</taxon>
        <taxon>Mycobacteriales</taxon>
        <taxon>Nocardiaceae</taxon>
        <taxon>Nocardia</taxon>
    </lineage>
</organism>
<accession>A0A917QEI0</accession>
<keyword evidence="3" id="KW-0285">Flavoprotein</keyword>
<dbReference type="EMBL" id="BMMW01000002">
    <property type="protein sequence ID" value="GGK47644.1"/>
    <property type="molecule type" value="Genomic_DNA"/>
</dbReference>
<evidence type="ECO:0000259" key="6">
    <source>
        <dbReference type="Pfam" id="PF07992"/>
    </source>
</evidence>
<dbReference type="AlphaFoldDB" id="A0A917QEI0"/>
<proteinExistence type="inferred from homology"/>
<dbReference type="SUPFAM" id="SSF51905">
    <property type="entry name" value="FAD/NAD(P)-binding domain"/>
    <property type="match status" value="2"/>
</dbReference>
<dbReference type="GO" id="GO:0003955">
    <property type="term" value="F:NAD(P)H dehydrogenase (quinone) activity"/>
    <property type="evidence" value="ECO:0007669"/>
    <property type="project" value="TreeGrafter"/>
</dbReference>
<dbReference type="InterPro" id="IPR036188">
    <property type="entry name" value="FAD/NAD-bd_sf"/>
</dbReference>
<evidence type="ECO:0000313" key="8">
    <source>
        <dbReference type="Proteomes" id="UP000612956"/>
    </source>
</evidence>
<evidence type="ECO:0000256" key="2">
    <source>
        <dbReference type="ARBA" id="ARBA00005272"/>
    </source>
</evidence>
<dbReference type="Pfam" id="PF07992">
    <property type="entry name" value="Pyr_redox_2"/>
    <property type="match status" value="1"/>
</dbReference>
<dbReference type="PANTHER" id="PTHR42913:SF3">
    <property type="entry name" value="64 KDA MITOCHONDRIAL NADH DEHYDROGENASE (EUROFUNG)"/>
    <property type="match status" value="1"/>
</dbReference>
<dbReference type="RefSeq" id="WP_188828516.1">
    <property type="nucleotide sequence ID" value="NZ_BMMW01000002.1"/>
</dbReference>
<evidence type="ECO:0000313" key="7">
    <source>
        <dbReference type="EMBL" id="GGK47644.1"/>
    </source>
</evidence>
<dbReference type="InterPro" id="IPR023753">
    <property type="entry name" value="FAD/NAD-binding_dom"/>
</dbReference>
<dbReference type="Gene3D" id="3.50.50.100">
    <property type="match status" value="1"/>
</dbReference>